<dbReference type="InterPro" id="IPR010323">
    <property type="entry name" value="DUF924"/>
</dbReference>
<proteinExistence type="predicted"/>
<dbReference type="Proteomes" id="UP000001449">
    <property type="component" value="Chromosome 4"/>
</dbReference>
<evidence type="ECO:0000313" key="1">
    <source>
        <dbReference type="EMBL" id="EED92864.1"/>
    </source>
</evidence>
<organism evidence="1 2">
    <name type="scientific">Thalassiosira pseudonana</name>
    <name type="common">Marine diatom</name>
    <name type="synonym">Cyclotella nana</name>
    <dbReference type="NCBI Taxonomy" id="35128"/>
    <lineage>
        <taxon>Eukaryota</taxon>
        <taxon>Sar</taxon>
        <taxon>Stramenopiles</taxon>
        <taxon>Ochrophyta</taxon>
        <taxon>Bacillariophyta</taxon>
        <taxon>Coscinodiscophyceae</taxon>
        <taxon>Thalassiosirophycidae</taxon>
        <taxon>Thalassiosirales</taxon>
        <taxon>Thalassiosiraceae</taxon>
        <taxon>Thalassiosira</taxon>
    </lineage>
</organism>
<dbReference type="OMA" id="YMPYMHS"/>
<sequence>MKSSTPNDVLTFWFDELTPKDWFNKSDEVDSTINNRFGDLLKAASACELDGWRKDAESSLAEIIVLDQFSRNIYRDTPGAFANDSLALALAQEAIAKGFDKEFLSTPSKLSFLYMPFMHSESLAIHERALELFDTPGLEFNLGFEKKHKVIIDRFGRYPHRNAILGRESTEEEIAFLKEPDSAF</sequence>
<accession>B8BZD9</accession>
<dbReference type="SUPFAM" id="SSF48452">
    <property type="entry name" value="TPR-like"/>
    <property type="match status" value="1"/>
</dbReference>
<dbReference type="Gene3D" id="1.25.40.10">
    <property type="entry name" value="Tetratricopeptide repeat domain"/>
    <property type="match status" value="1"/>
</dbReference>
<evidence type="ECO:0008006" key="3">
    <source>
        <dbReference type="Google" id="ProtNLM"/>
    </source>
</evidence>
<name>B8BZD9_THAPS</name>
<dbReference type="PaxDb" id="35128-Thaps33480"/>
<dbReference type="KEGG" id="tps:THAPSDRAFT_33480"/>
<dbReference type="InParanoid" id="B8BZD9"/>
<evidence type="ECO:0000313" key="2">
    <source>
        <dbReference type="Proteomes" id="UP000001449"/>
    </source>
</evidence>
<protein>
    <recommendedName>
        <fullName evidence="3">DUF924 domain-containing protein</fullName>
    </recommendedName>
</protein>
<gene>
    <name evidence="1" type="ORF">THAPSDRAFT_33480</name>
</gene>
<dbReference type="eggNOG" id="ENOG502S80R">
    <property type="taxonomic scope" value="Eukaryota"/>
</dbReference>
<keyword evidence="2" id="KW-1185">Reference proteome</keyword>
<dbReference type="Gene3D" id="1.20.58.320">
    <property type="entry name" value="TPR-like"/>
    <property type="match status" value="1"/>
</dbReference>
<dbReference type="InterPro" id="IPR011990">
    <property type="entry name" value="TPR-like_helical_dom_sf"/>
</dbReference>
<reference evidence="1 2" key="1">
    <citation type="journal article" date="2004" name="Science">
        <title>The genome of the diatom Thalassiosira pseudonana: ecology, evolution, and metabolism.</title>
        <authorList>
            <person name="Armbrust E.V."/>
            <person name="Berges J.A."/>
            <person name="Bowler C."/>
            <person name="Green B.R."/>
            <person name="Martinez D."/>
            <person name="Putnam N.H."/>
            <person name="Zhou S."/>
            <person name="Allen A.E."/>
            <person name="Apt K.E."/>
            <person name="Bechner M."/>
            <person name="Brzezinski M.A."/>
            <person name="Chaal B.K."/>
            <person name="Chiovitti A."/>
            <person name="Davis A.K."/>
            <person name="Demarest M.S."/>
            <person name="Detter J.C."/>
            <person name="Glavina T."/>
            <person name="Goodstein D."/>
            <person name="Hadi M.Z."/>
            <person name="Hellsten U."/>
            <person name="Hildebrand M."/>
            <person name="Jenkins B.D."/>
            <person name="Jurka J."/>
            <person name="Kapitonov V.V."/>
            <person name="Kroger N."/>
            <person name="Lau W.W."/>
            <person name="Lane T.W."/>
            <person name="Larimer F.W."/>
            <person name="Lippmeier J.C."/>
            <person name="Lucas S."/>
            <person name="Medina M."/>
            <person name="Montsant A."/>
            <person name="Obornik M."/>
            <person name="Parker M.S."/>
            <person name="Palenik B."/>
            <person name="Pazour G.J."/>
            <person name="Richardson P.M."/>
            <person name="Rynearson T.A."/>
            <person name="Saito M.A."/>
            <person name="Schwartz D.C."/>
            <person name="Thamatrakoln K."/>
            <person name="Valentin K."/>
            <person name="Vardi A."/>
            <person name="Wilkerson F.P."/>
            <person name="Rokhsar D.S."/>
        </authorList>
    </citation>
    <scope>NUCLEOTIDE SEQUENCE [LARGE SCALE GENOMIC DNA]</scope>
    <source>
        <strain evidence="1 2">CCMP1335</strain>
    </source>
</reference>
<dbReference type="Pfam" id="PF06041">
    <property type="entry name" value="DUF924"/>
    <property type="match status" value="1"/>
</dbReference>
<dbReference type="EMBL" id="CM000641">
    <property type="protein sequence ID" value="EED92864.1"/>
    <property type="molecule type" value="Genomic_DNA"/>
</dbReference>
<dbReference type="RefSeq" id="XP_002289327.1">
    <property type="nucleotide sequence ID" value="XM_002289291.1"/>
</dbReference>
<dbReference type="GeneID" id="7453390"/>
<dbReference type="HOGENOM" id="CLU_065010_2_0_1"/>
<reference evidence="1 2" key="2">
    <citation type="journal article" date="2008" name="Nature">
        <title>The Phaeodactylum genome reveals the evolutionary history of diatom genomes.</title>
        <authorList>
            <person name="Bowler C."/>
            <person name="Allen A.E."/>
            <person name="Badger J.H."/>
            <person name="Grimwood J."/>
            <person name="Jabbari K."/>
            <person name="Kuo A."/>
            <person name="Maheswari U."/>
            <person name="Martens C."/>
            <person name="Maumus F."/>
            <person name="Otillar R.P."/>
            <person name="Rayko E."/>
            <person name="Salamov A."/>
            <person name="Vandepoele K."/>
            <person name="Beszteri B."/>
            <person name="Gruber A."/>
            <person name="Heijde M."/>
            <person name="Katinka M."/>
            <person name="Mock T."/>
            <person name="Valentin K."/>
            <person name="Verret F."/>
            <person name="Berges J.A."/>
            <person name="Brownlee C."/>
            <person name="Cadoret J.P."/>
            <person name="Chiovitti A."/>
            <person name="Choi C.J."/>
            <person name="Coesel S."/>
            <person name="De Martino A."/>
            <person name="Detter J.C."/>
            <person name="Durkin C."/>
            <person name="Falciatore A."/>
            <person name="Fournet J."/>
            <person name="Haruta M."/>
            <person name="Huysman M.J."/>
            <person name="Jenkins B.D."/>
            <person name="Jiroutova K."/>
            <person name="Jorgensen R.E."/>
            <person name="Joubert Y."/>
            <person name="Kaplan A."/>
            <person name="Kroger N."/>
            <person name="Kroth P.G."/>
            <person name="La Roche J."/>
            <person name="Lindquist E."/>
            <person name="Lommer M."/>
            <person name="Martin-Jezequel V."/>
            <person name="Lopez P.J."/>
            <person name="Lucas S."/>
            <person name="Mangogna M."/>
            <person name="McGinnis K."/>
            <person name="Medlin L.K."/>
            <person name="Montsant A."/>
            <person name="Oudot-Le Secq M.P."/>
            <person name="Napoli C."/>
            <person name="Obornik M."/>
            <person name="Parker M.S."/>
            <person name="Petit J.L."/>
            <person name="Porcel B.M."/>
            <person name="Poulsen N."/>
            <person name="Robison M."/>
            <person name="Rychlewski L."/>
            <person name="Rynearson T.A."/>
            <person name="Schmutz J."/>
            <person name="Shapiro H."/>
            <person name="Siaut M."/>
            <person name="Stanley M."/>
            <person name="Sussman M.R."/>
            <person name="Taylor A.R."/>
            <person name="Vardi A."/>
            <person name="von Dassow P."/>
            <person name="Vyverman W."/>
            <person name="Willis A."/>
            <person name="Wyrwicz L.S."/>
            <person name="Rokhsar D.S."/>
            <person name="Weissenbach J."/>
            <person name="Armbrust E.V."/>
            <person name="Green B.R."/>
            <person name="Van de Peer Y."/>
            <person name="Grigoriev I.V."/>
        </authorList>
    </citation>
    <scope>NUCLEOTIDE SEQUENCE [LARGE SCALE GENOMIC DNA]</scope>
    <source>
        <strain evidence="1 2">CCMP1335</strain>
    </source>
</reference>
<dbReference type="STRING" id="35128.B8BZD9"/>
<dbReference type="AlphaFoldDB" id="B8BZD9"/>